<keyword evidence="1" id="KW-0812">Transmembrane</keyword>
<dbReference type="Proteomes" id="UP000015354">
    <property type="component" value="Unassembled WGS sequence"/>
</dbReference>
<feature type="transmembrane region" description="Helical" evidence="1">
    <location>
        <begin position="58"/>
        <end position="77"/>
    </location>
</feature>
<gene>
    <name evidence="4" type="ORF">STCU_00239</name>
    <name evidence="3" type="ORF">STCU_03101</name>
    <name evidence="2" type="ORF">STCU_05038</name>
</gene>
<dbReference type="EMBL" id="ATMH01003101">
    <property type="protein sequence ID" value="EPY31922.1"/>
    <property type="molecule type" value="Genomic_DNA"/>
</dbReference>
<evidence type="ECO:0000313" key="2">
    <source>
        <dbReference type="EMBL" id="EPY28542.1"/>
    </source>
</evidence>
<feature type="transmembrane region" description="Helical" evidence="1">
    <location>
        <begin position="12"/>
        <end position="38"/>
    </location>
</feature>
<accession>S9UM52</accession>
<dbReference type="OrthoDB" id="271906at2759"/>
<protein>
    <submittedName>
        <fullName evidence="3">DoxX</fullName>
    </submittedName>
</protein>
<comment type="caution">
    <text evidence="3">The sequence shown here is derived from an EMBL/GenBank/DDBJ whole genome shotgun (WGS) entry which is preliminary data.</text>
</comment>
<feature type="transmembrane region" description="Helical" evidence="1">
    <location>
        <begin position="115"/>
        <end position="133"/>
    </location>
</feature>
<reference evidence="3" key="2">
    <citation type="submission" date="2013-03" db="EMBL/GenBank/DDBJ databases">
        <authorList>
            <person name="Motta M.C.M."/>
            <person name="Martins A.C.A."/>
            <person name="Preta C.M.C.C."/>
            <person name="Silva R."/>
            <person name="de Souza S.S."/>
            <person name="Klein C.C."/>
            <person name="de Almeida L.G.P."/>
            <person name="Cunha O.L."/>
            <person name="Colabardini A.C."/>
            <person name="Lima B.A."/>
            <person name="Machado C.R."/>
            <person name="Soares C.M.A."/>
            <person name="de Menezes C.B.A."/>
            <person name="Bartolomeu D.C."/>
            <person name="Grisard E.C."/>
            <person name="Fantinatti-Garboggini F."/>
            <person name="Rodrigues-Luiz G.F."/>
            <person name="Wagner G."/>
            <person name="Goldman G.H."/>
            <person name="Fietto J.L.R."/>
            <person name="Ciapina L.P."/>
            <person name="Brocchi M."/>
            <person name="Elias M.C."/>
            <person name="Goldman M.H.S."/>
            <person name="Sagot M.-F."/>
            <person name="Pereira M."/>
            <person name="Stoco P.H."/>
            <person name="Teixeira S.M.R."/>
            <person name="de Mendonca-Neto R.P."/>
            <person name="Maciel T.E.F."/>
            <person name="Mendes T.A.O."/>
            <person name="Urmenyi T.P."/>
            <person name="Teixeira M.M.G."/>
            <person name="de Camargo E.F.P."/>
            <person name="de Sousa W."/>
            <person name="Schenkman S."/>
            <person name="de Vasconcelos A.T.R."/>
        </authorList>
    </citation>
    <scope>NUCLEOTIDE SEQUENCE</scope>
</reference>
<reference evidence="3 5" key="1">
    <citation type="journal article" date="2013" name="PLoS ONE">
        <title>Predicting the Proteins of Angomonas deanei, Strigomonas culicis and Their Respective Endosymbionts Reveals New Aspects of the Trypanosomatidae Family.</title>
        <authorList>
            <person name="Motta M.C."/>
            <person name="Martins A.C."/>
            <person name="de Souza S.S."/>
            <person name="Catta-Preta C.M."/>
            <person name="Silva R."/>
            <person name="Klein C.C."/>
            <person name="de Almeida L.G."/>
            <person name="de Lima Cunha O."/>
            <person name="Ciapina L.P."/>
            <person name="Brocchi M."/>
            <person name="Colabardini A.C."/>
            <person name="de Araujo Lima B."/>
            <person name="Machado C.R."/>
            <person name="de Almeida Soares C.M."/>
            <person name="Probst C.M."/>
            <person name="de Menezes C.B."/>
            <person name="Thompson C.E."/>
            <person name="Bartholomeu D.C."/>
            <person name="Gradia D.F."/>
            <person name="Pavoni D.P."/>
            <person name="Grisard E.C."/>
            <person name="Fantinatti-Garboggini F."/>
            <person name="Marchini F.K."/>
            <person name="Rodrigues-Luiz G.F."/>
            <person name="Wagner G."/>
            <person name="Goldman G.H."/>
            <person name="Fietto J.L."/>
            <person name="Elias M.C."/>
            <person name="Goldman M.H."/>
            <person name="Sagot M.F."/>
            <person name="Pereira M."/>
            <person name="Stoco P.H."/>
            <person name="de Mendonca-Neto R.P."/>
            <person name="Teixeira S.M."/>
            <person name="Maciel T.E."/>
            <person name="de Oliveira Mendes T.A."/>
            <person name="Urmenyi T.P."/>
            <person name="de Souza W."/>
            <person name="Schenkman S."/>
            <person name="de Vasconcelos A.T."/>
        </authorList>
    </citation>
    <scope>NUCLEOTIDE SEQUENCE [LARGE SCALE GENOMIC DNA]</scope>
</reference>
<feature type="transmembrane region" description="Helical" evidence="1">
    <location>
        <begin position="84"/>
        <end position="103"/>
    </location>
</feature>
<dbReference type="AlphaFoldDB" id="S9UM52"/>
<evidence type="ECO:0000313" key="5">
    <source>
        <dbReference type="Proteomes" id="UP000015354"/>
    </source>
</evidence>
<keyword evidence="1" id="KW-1133">Transmembrane helix</keyword>
<proteinExistence type="predicted"/>
<evidence type="ECO:0000313" key="4">
    <source>
        <dbReference type="EMBL" id="EPY37058.1"/>
    </source>
</evidence>
<dbReference type="EMBL" id="ATMH01000239">
    <property type="protein sequence ID" value="EPY37058.1"/>
    <property type="molecule type" value="Genomic_DNA"/>
</dbReference>
<dbReference type="EMBL" id="ATMH01005038">
    <property type="protein sequence ID" value="EPY28542.1"/>
    <property type="molecule type" value="Genomic_DNA"/>
</dbReference>
<name>S9UM52_9TRYP</name>
<keyword evidence="5" id="KW-1185">Reference proteome</keyword>
<organism evidence="3 5">
    <name type="scientific">Strigomonas culicis</name>
    <dbReference type="NCBI Taxonomy" id="28005"/>
    <lineage>
        <taxon>Eukaryota</taxon>
        <taxon>Discoba</taxon>
        <taxon>Euglenozoa</taxon>
        <taxon>Kinetoplastea</taxon>
        <taxon>Metakinetoplastina</taxon>
        <taxon>Trypanosomatida</taxon>
        <taxon>Trypanosomatidae</taxon>
        <taxon>Strigomonadinae</taxon>
        <taxon>Strigomonas</taxon>
    </lineage>
</organism>
<evidence type="ECO:0000256" key="1">
    <source>
        <dbReference type="SAM" id="Phobius"/>
    </source>
</evidence>
<evidence type="ECO:0000313" key="3">
    <source>
        <dbReference type="EMBL" id="EPY31922.1"/>
    </source>
</evidence>
<sequence length="158" mass="17544">MFFKNLIRYLGLILILIPYIGSGLQKITNPAVGAALLAKSNFPKMLALGDIHLGMSEYIYLIQATGVIFLTFSLFILLAVGRSFFCFLMAIGTLIITVAFHMNWENPLETSEQDLIHVSKNLALTGAFLFVCGSGHRSRKYSRAHAEVEKQQSSKKSN</sequence>
<keyword evidence="1" id="KW-0472">Membrane</keyword>